<evidence type="ECO:0000256" key="1">
    <source>
        <dbReference type="SAM" id="MobiDB-lite"/>
    </source>
</evidence>
<keyword evidence="2" id="KW-1133">Transmembrane helix</keyword>
<feature type="non-terminal residue" evidence="3">
    <location>
        <position position="1"/>
    </location>
</feature>
<dbReference type="Proteomes" id="UP000243876">
    <property type="component" value="Unassembled WGS sequence"/>
</dbReference>
<keyword evidence="2" id="KW-0812">Transmembrane</keyword>
<keyword evidence="4" id="KW-1185">Reference proteome</keyword>
<protein>
    <submittedName>
        <fullName evidence="3">SPOSA6832_02534-mRNA-1:cds</fullName>
    </submittedName>
</protein>
<feature type="compositionally biased region" description="Acidic residues" evidence="1">
    <location>
        <begin position="57"/>
        <end position="67"/>
    </location>
</feature>
<dbReference type="AlphaFoldDB" id="A0A0D6EML1"/>
<evidence type="ECO:0000313" key="3">
    <source>
        <dbReference type="EMBL" id="CEQ40860.1"/>
    </source>
</evidence>
<gene>
    <name evidence="3" type="primary">SPOSA6832_02534</name>
</gene>
<feature type="region of interest" description="Disordered" evidence="1">
    <location>
        <begin position="466"/>
        <end position="486"/>
    </location>
</feature>
<dbReference type="OrthoDB" id="630188at2759"/>
<name>A0A0D6EML1_SPOSA</name>
<sequence length="679" mass="74773">MGALMRTVRRDASQRVNNNGVLLAQSVIDARSHADSAPYLPLPNTSPALVSSPGLSDDTETDLDDDDEKRFTSSDRRDSAGTVLTFSSTFDDYDEGDSFDSSTPLRRSCLDSAGTTSSGDVDPPNPVLIRRHRRCILLALGVVLLLVSYLAATTQLLSSASSTFSSTLSRFSPSFLPSSSASSFARFLPTCTPTAWSSGHWAPLSPLPLPNSSIWTSSGFTSGCAQNWFRNDWYLGLVPPGDAAPSMEDGSWPMSEYRRRAGGWVWESGSEACRERVEWPWEKGAEGEWKAQAESEGVKGLLQDLVDRGGWLIVGDSLSEQHFFSLSCLLSAHVRAQWPYPPMSEWHQIKEEHLYLRRDSPLVLSGALALPEEWTDADYEERPLVSHVRSDHGFAPHELVEIYESATSPTSFSSASSSSAFTANSYPSLTAIGPSTSLLTSVETFSPSFSYSLSLFLAPSSPRLISRPVTQEGDSPSYAPETTPPSVLELERNGTRRGSYRALIFSTGAHFSTRHFNLPASDAQIDFFNAVFATWLDRVAEAGELEGKEILVRPTNSGHNACHAAREPLESEDPSRSTDWNWADLELMNREAQKMVEALNHPRITFLDIDRPGKLRPDAHTDSDCLHLSVGSGVVEGWTRYVAYWLHERELALDAKEDGEEMGRRMGGFGWLAKGLGWR</sequence>
<dbReference type="EMBL" id="CENE01000009">
    <property type="protein sequence ID" value="CEQ40860.1"/>
    <property type="molecule type" value="Genomic_DNA"/>
</dbReference>
<organism evidence="3 4">
    <name type="scientific">Sporidiobolus salmonicolor</name>
    <name type="common">Yeast-like fungus</name>
    <name type="synonym">Sporobolomyces salmonicolor</name>
    <dbReference type="NCBI Taxonomy" id="5005"/>
    <lineage>
        <taxon>Eukaryota</taxon>
        <taxon>Fungi</taxon>
        <taxon>Dikarya</taxon>
        <taxon>Basidiomycota</taxon>
        <taxon>Pucciniomycotina</taxon>
        <taxon>Microbotryomycetes</taxon>
        <taxon>Sporidiobolales</taxon>
        <taxon>Sporidiobolaceae</taxon>
        <taxon>Sporobolomyces</taxon>
    </lineage>
</organism>
<accession>A0A0D6EML1</accession>
<feature type="region of interest" description="Disordered" evidence="1">
    <location>
        <begin position="38"/>
        <end position="74"/>
    </location>
</feature>
<feature type="transmembrane region" description="Helical" evidence="2">
    <location>
        <begin position="135"/>
        <end position="152"/>
    </location>
</feature>
<proteinExistence type="predicted"/>
<keyword evidence="2" id="KW-0472">Membrane</keyword>
<evidence type="ECO:0000256" key="2">
    <source>
        <dbReference type="SAM" id="Phobius"/>
    </source>
</evidence>
<evidence type="ECO:0000313" key="4">
    <source>
        <dbReference type="Proteomes" id="UP000243876"/>
    </source>
</evidence>
<reference evidence="4" key="1">
    <citation type="submission" date="2015-02" db="EMBL/GenBank/DDBJ databases">
        <authorList>
            <person name="Gon?alves P."/>
        </authorList>
    </citation>
    <scope>NUCLEOTIDE SEQUENCE [LARGE SCALE GENOMIC DNA]</scope>
</reference>